<dbReference type="GO" id="GO:0016787">
    <property type="term" value="F:hydrolase activity"/>
    <property type="evidence" value="ECO:0007669"/>
    <property type="project" value="UniProtKB-KW"/>
</dbReference>
<feature type="transmembrane region" description="Helical" evidence="3">
    <location>
        <begin position="70"/>
        <end position="93"/>
    </location>
</feature>
<dbReference type="Pfam" id="PF12697">
    <property type="entry name" value="Abhydrolase_6"/>
    <property type="match status" value="1"/>
</dbReference>
<dbReference type="InterPro" id="IPR029058">
    <property type="entry name" value="AB_hydrolase_fold"/>
</dbReference>
<dbReference type="STRING" id="1051890.A0A3N4M1I4"/>
<reference evidence="5 6" key="1">
    <citation type="journal article" date="2018" name="Nat. Ecol. Evol.">
        <title>Pezizomycetes genomes reveal the molecular basis of ectomycorrhizal truffle lifestyle.</title>
        <authorList>
            <person name="Murat C."/>
            <person name="Payen T."/>
            <person name="Noel B."/>
            <person name="Kuo A."/>
            <person name="Morin E."/>
            <person name="Chen J."/>
            <person name="Kohler A."/>
            <person name="Krizsan K."/>
            <person name="Balestrini R."/>
            <person name="Da Silva C."/>
            <person name="Montanini B."/>
            <person name="Hainaut M."/>
            <person name="Levati E."/>
            <person name="Barry K.W."/>
            <person name="Belfiori B."/>
            <person name="Cichocki N."/>
            <person name="Clum A."/>
            <person name="Dockter R.B."/>
            <person name="Fauchery L."/>
            <person name="Guy J."/>
            <person name="Iotti M."/>
            <person name="Le Tacon F."/>
            <person name="Lindquist E.A."/>
            <person name="Lipzen A."/>
            <person name="Malagnac F."/>
            <person name="Mello A."/>
            <person name="Molinier V."/>
            <person name="Miyauchi S."/>
            <person name="Poulain J."/>
            <person name="Riccioni C."/>
            <person name="Rubini A."/>
            <person name="Sitrit Y."/>
            <person name="Splivallo R."/>
            <person name="Traeger S."/>
            <person name="Wang M."/>
            <person name="Zifcakova L."/>
            <person name="Wipf D."/>
            <person name="Zambonelli A."/>
            <person name="Paolocci F."/>
            <person name="Nowrousian M."/>
            <person name="Ottonello S."/>
            <person name="Baldrian P."/>
            <person name="Spatafora J.W."/>
            <person name="Henrissat B."/>
            <person name="Nagy L.G."/>
            <person name="Aury J.M."/>
            <person name="Wincker P."/>
            <person name="Grigoriev I.V."/>
            <person name="Bonfante P."/>
            <person name="Martin F.M."/>
        </authorList>
    </citation>
    <scope>NUCLEOTIDE SEQUENCE [LARGE SCALE GENOMIC DNA]</scope>
    <source>
        <strain evidence="5 6">ATCC MYA-4762</strain>
    </source>
</reference>
<name>A0A3N4M1I4_9PEZI</name>
<evidence type="ECO:0000256" key="3">
    <source>
        <dbReference type="SAM" id="Phobius"/>
    </source>
</evidence>
<evidence type="ECO:0000313" key="6">
    <source>
        <dbReference type="Proteomes" id="UP000267821"/>
    </source>
</evidence>
<proteinExistence type="inferred from homology"/>
<dbReference type="PRINTS" id="PR00412">
    <property type="entry name" value="EPOXHYDRLASE"/>
</dbReference>
<dbReference type="OrthoDB" id="6431331at2759"/>
<dbReference type="PANTHER" id="PTHR43329">
    <property type="entry name" value="EPOXIDE HYDROLASE"/>
    <property type="match status" value="1"/>
</dbReference>
<dbReference type="Proteomes" id="UP000267821">
    <property type="component" value="Unassembled WGS sequence"/>
</dbReference>
<feature type="domain" description="AB hydrolase-1" evidence="4">
    <location>
        <begin position="155"/>
        <end position="502"/>
    </location>
</feature>
<organism evidence="5 6">
    <name type="scientific">Terfezia boudieri ATCC MYA-4762</name>
    <dbReference type="NCBI Taxonomy" id="1051890"/>
    <lineage>
        <taxon>Eukaryota</taxon>
        <taxon>Fungi</taxon>
        <taxon>Dikarya</taxon>
        <taxon>Ascomycota</taxon>
        <taxon>Pezizomycotina</taxon>
        <taxon>Pezizomycetes</taxon>
        <taxon>Pezizales</taxon>
        <taxon>Pezizaceae</taxon>
        <taxon>Terfezia</taxon>
    </lineage>
</organism>
<evidence type="ECO:0000256" key="1">
    <source>
        <dbReference type="ARBA" id="ARBA00022801"/>
    </source>
</evidence>
<gene>
    <name evidence="5" type="ORF">L211DRAFT_838073</name>
</gene>
<dbReference type="InParanoid" id="A0A3N4M1I4"/>
<dbReference type="AlphaFoldDB" id="A0A3N4M1I4"/>
<dbReference type="EMBL" id="ML121543">
    <property type="protein sequence ID" value="RPB24165.1"/>
    <property type="molecule type" value="Genomic_DNA"/>
</dbReference>
<sequence>MIAPRPVVPVTSSSPAFQHTRAMSTLLRRFLYRESIPGPGREEHIMWPPLSMPQGLGNRMEKRSTLGHRLLSHTAGLLVLYTYALVILVNGGWKLGLSREEKERQGKLGANRASLWALDREPYRGVNHRFYTDKETDHRTHYCESGNTSRDSELVILLHGFPDSYYSYRHQLSSTSLKYAHLVVPDLPGFGGSDSLPNYSPAQVLSTVARFILAMKSKKNHDRCIIVGHDWGAAITCRLASECPKGTFSRAIIINGLHPTVFRNNFTHNLTSFTRTAKSTVFFHHPLHVLFSPSRAKRDLARLTKSWTKNITPILSQARKSHYIFPFRIPWMPLARRLPTMGDYYVLRQVSKMAKCHDEASYLANSLGPGVPECAGANGTGFGYGASVKARKGQELDDMISYYRDGLSFDPWEEKDKPEALRRTPGPHEQLIKEQDAATGQGLGEGRFKCPAIVIWGSKDTFYAPQLVHHGWGKMFCYDIEMGGSATVMLCRSGHWAHVESRGRMVVNGVLEWCVEEGENIKIRRSEEEGDKERRDDLEDHVEGVRELIRLVPIWYGGGESMVNCY</sequence>
<comment type="similarity">
    <text evidence="2">Belongs to the AB hydrolase superfamily. Epoxide hydrolase family.</text>
</comment>
<keyword evidence="3" id="KW-1133">Transmembrane helix</keyword>
<keyword evidence="3" id="KW-0472">Membrane</keyword>
<keyword evidence="3" id="KW-0812">Transmembrane</keyword>
<dbReference type="InterPro" id="IPR000073">
    <property type="entry name" value="AB_hydrolase_1"/>
</dbReference>
<dbReference type="Gene3D" id="3.40.50.1820">
    <property type="entry name" value="alpha/beta hydrolase"/>
    <property type="match status" value="1"/>
</dbReference>
<protein>
    <submittedName>
        <fullName evidence="5">Alpha/beta-hydrolase</fullName>
    </submittedName>
</protein>
<evidence type="ECO:0000313" key="5">
    <source>
        <dbReference type="EMBL" id="RPB24165.1"/>
    </source>
</evidence>
<dbReference type="SUPFAM" id="SSF53474">
    <property type="entry name" value="alpha/beta-Hydrolases"/>
    <property type="match status" value="1"/>
</dbReference>
<dbReference type="InterPro" id="IPR000639">
    <property type="entry name" value="Epox_hydrolase-like"/>
</dbReference>
<keyword evidence="1 5" id="KW-0378">Hydrolase</keyword>
<keyword evidence="6" id="KW-1185">Reference proteome</keyword>
<evidence type="ECO:0000256" key="2">
    <source>
        <dbReference type="ARBA" id="ARBA00038334"/>
    </source>
</evidence>
<evidence type="ECO:0000259" key="4">
    <source>
        <dbReference type="Pfam" id="PF12697"/>
    </source>
</evidence>
<accession>A0A3N4M1I4</accession>